<dbReference type="InterPro" id="IPR014016">
    <property type="entry name" value="UvrD-like_ATP-bd"/>
</dbReference>
<keyword evidence="7" id="KW-0413">Isomerase</keyword>
<comment type="catalytic activity">
    <reaction evidence="9">
        <text>Couples ATP hydrolysis with the unwinding of duplex DNA by translocating in the 3'-5' direction.</text>
        <dbReference type="EC" id="5.6.2.4"/>
    </reaction>
</comment>
<dbReference type="Gene3D" id="3.40.50.300">
    <property type="entry name" value="P-loop containing nucleotide triphosphate hydrolases"/>
    <property type="match status" value="2"/>
</dbReference>
<dbReference type="GO" id="GO:0000725">
    <property type="term" value="P:recombinational repair"/>
    <property type="evidence" value="ECO:0007669"/>
    <property type="project" value="TreeGrafter"/>
</dbReference>
<reference evidence="16" key="1">
    <citation type="submission" date="2017-08" db="EMBL/GenBank/DDBJ databases">
        <authorList>
            <person name="Imhoff J.F."/>
            <person name="Rahn T."/>
            <person name="Kuenzel S."/>
            <person name="Neulinger S.C."/>
        </authorList>
    </citation>
    <scope>NUCLEOTIDE SEQUENCE</scope>
    <source>
        <strain evidence="16">DSM 9154</strain>
    </source>
</reference>
<proteinExistence type="inferred from homology"/>
<dbReference type="PROSITE" id="PS51198">
    <property type="entry name" value="UVRD_HELICASE_ATP_BIND"/>
    <property type="match status" value="1"/>
</dbReference>
<keyword evidence="17" id="KW-1185">Reference proteome</keyword>
<dbReference type="GO" id="GO:0033202">
    <property type="term" value="C:DNA helicase complex"/>
    <property type="evidence" value="ECO:0007669"/>
    <property type="project" value="TreeGrafter"/>
</dbReference>
<dbReference type="PANTHER" id="PTHR11070">
    <property type="entry name" value="UVRD / RECB / PCRA DNA HELICASE FAMILY MEMBER"/>
    <property type="match status" value="1"/>
</dbReference>
<keyword evidence="3 13" id="KW-0378">Hydrolase</keyword>
<dbReference type="EC" id="5.6.2.4" evidence="10"/>
<gene>
    <name evidence="16" type="ORF">CKO21_03590</name>
</gene>
<dbReference type="EMBL" id="NRRE01000013">
    <property type="protein sequence ID" value="MBK1696323.1"/>
    <property type="molecule type" value="Genomic_DNA"/>
</dbReference>
<dbReference type="Gene3D" id="1.10.486.10">
    <property type="entry name" value="PCRA, domain 4"/>
    <property type="match status" value="1"/>
</dbReference>
<dbReference type="InterPro" id="IPR000212">
    <property type="entry name" value="DNA_helicase_UvrD/REP"/>
</dbReference>
<comment type="similarity">
    <text evidence="1">Belongs to the helicase family. UvrD subfamily.</text>
</comment>
<dbReference type="PROSITE" id="PS51217">
    <property type="entry name" value="UVRD_HELICASE_CTER"/>
    <property type="match status" value="1"/>
</dbReference>
<name>A0A934QG22_9PROT</name>
<evidence type="ECO:0000259" key="15">
    <source>
        <dbReference type="PROSITE" id="PS51217"/>
    </source>
</evidence>
<evidence type="ECO:0000259" key="14">
    <source>
        <dbReference type="PROSITE" id="PS51198"/>
    </source>
</evidence>
<feature type="binding site" evidence="13">
    <location>
        <begin position="46"/>
        <end position="53"/>
    </location>
    <ligand>
        <name>ATP</name>
        <dbReference type="ChEBI" id="CHEBI:30616"/>
    </ligand>
</feature>
<dbReference type="AlphaFoldDB" id="A0A934QG22"/>
<dbReference type="GO" id="GO:0005829">
    <property type="term" value="C:cytosol"/>
    <property type="evidence" value="ECO:0007669"/>
    <property type="project" value="TreeGrafter"/>
</dbReference>
<dbReference type="Proteomes" id="UP000778970">
    <property type="component" value="Unassembled WGS sequence"/>
</dbReference>
<keyword evidence="5 13" id="KW-0067">ATP-binding</keyword>
<accession>A0A934QG22</accession>
<dbReference type="PANTHER" id="PTHR11070:SF2">
    <property type="entry name" value="ATP-DEPENDENT DNA HELICASE SRS2"/>
    <property type="match status" value="1"/>
</dbReference>
<keyword evidence="4 13" id="KW-0347">Helicase</keyword>
<dbReference type="InterPro" id="IPR027417">
    <property type="entry name" value="P-loop_NTPase"/>
</dbReference>
<comment type="caution">
    <text evidence="16">The sequence shown here is derived from an EMBL/GenBank/DDBJ whole genome shotgun (WGS) entry which is preliminary data.</text>
</comment>
<dbReference type="InterPro" id="IPR014017">
    <property type="entry name" value="DNA_helicase_UvrD-like_C"/>
</dbReference>
<evidence type="ECO:0000313" key="16">
    <source>
        <dbReference type="EMBL" id="MBK1696323.1"/>
    </source>
</evidence>
<dbReference type="InterPro" id="IPR013986">
    <property type="entry name" value="DExx_box_DNA_helicase_dom_sf"/>
</dbReference>
<feature type="domain" description="UvrD-like helicase C-terminal" evidence="15">
    <location>
        <begin position="306"/>
        <end position="573"/>
    </location>
</feature>
<organism evidence="16 17">
    <name type="scientific">Rhodovibrio salinarum</name>
    <dbReference type="NCBI Taxonomy" id="1087"/>
    <lineage>
        <taxon>Bacteria</taxon>
        <taxon>Pseudomonadati</taxon>
        <taxon>Pseudomonadota</taxon>
        <taxon>Alphaproteobacteria</taxon>
        <taxon>Rhodospirillales</taxon>
        <taxon>Rhodovibrionaceae</taxon>
        <taxon>Rhodovibrio</taxon>
    </lineage>
</organism>
<dbReference type="CDD" id="cd18807">
    <property type="entry name" value="SF1_C_UvrD"/>
    <property type="match status" value="1"/>
</dbReference>
<evidence type="ECO:0000256" key="9">
    <source>
        <dbReference type="ARBA" id="ARBA00034617"/>
    </source>
</evidence>
<protein>
    <recommendedName>
        <fullName evidence="10">DNA 3'-5' helicase</fullName>
        <ecNumber evidence="10">5.6.2.4</ecNumber>
    </recommendedName>
    <alternativeName>
        <fullName evidence="11">DNA 3'-5' helicase II</fullName>
    </alternativeName>
</protein>
<dbReference type="FunFam" id="3.40.50.300:FF:001890">
    <property type="entry name" value="DNA helicase"/>
    <property type="match status" value="1"/>
</dbReference>
<reference evidence="16" key="2">
    <citation type="journal article" date="2020" name="Microorganisms">
        <title>Osmotic Adaptation and Compatible Solute Biosynthesis of Phototrophic Bacteria as Revealed from Genome Analyses.</title>
        <authorList>
            <person name="Imhoff J.F."/>
            <person name="Rahn T."/>
            <person name="Kunzel S."/>
            <person name="Keller A."/>
            <person name="Neulinger S.C."/>
        </authorList>
    </citation>
    <scope>NUCLEOTIDE SEQUENCE</scope>
    <source>
        <strain evidence="16">DSM 9154</strain>
    </source>
</reference>
<evidence type="ECO:0000256" key="10">
    <source>
        <dbReference type="ARBA" id="ARBA00034808"/>
    </source>
</evidence>
<evidence type="ECO:0000256" key="12">
    <source>
        <dbReference type="ARBA" id="ARBA00048988"/>
    </source>
</evidence>
<keyword evidence="2 13" id="KW-0547">Nucleotide-binding</keyword>
<dbReference type="CDD" id="cd17932">
    <property type="entry name" value="DEXQc_UvrD"/>
    <property type="match status" value="1"/>
</dbReference>
<evidence type="ECO:0000256" key="6">
    <source>
        <dbReference type="ARBA" id="ARBA00023125"/>
    </source>
</evidence>
<evidence type="ECO:0000256" key="8">
    <source>
        <dbReference type="ARBA" id="ARBA00025289"/>
    </source>
</evidence>
<dbReference type="GO" id="GO:0003677">
    <property type="term" value="F:DNA binding"/>
    <property type="evidence" value="ECO:0007669"/>
    <property type="project" value="UniProtKB-KW"/>
</dbReference>
<evidence type="ECO:0000256" key="5">
    <source>
        <dbReference type="ARBA" id="ARBA00022840"/>
    </source>
</evidence>
<evidence type="ECO:0000256" key="2">
    <source>
        <dbReference type="ARBA" id="ARBA00022741"/>
    </source>
</evidence>
<dbReference type="GO" id="GO:0043138">
    <property type="term" value="F:3'-5' DNA helicase activity"/>
    <property type="evidence" value="ECO:0007669"/>
    <property type="project" value="UniProtKB-EC"/>
</dbReference>
<feature type="domain" description="UvrD-like helicase ATP-binding" evidence="14">
    <location>
        <begin position="25"/>
        <end position="305"/>
    </location>
</feature>
<evidence type="ECO:0000313" key="17">
    <source>
        <dbReference type="Proteomes" id="UP000778970"/>
    </source>
</evidence>
<evidence type="ECO:0000256" key="13">
    <source>
        <dbReference type="PROSITE-ProRule" id="PRU00560"/>
    </source>
</evidence>
<evidence type="ECO:0000256" key="4">
    <source>
        <dbReference type="ARBA" id="ARBA00022806"/>
    </source>
</evidence>
<evidence type="ECO:0000256" key="11">
    <source>
        <dbReference type="ARBA" id="ARBA00034923"/>
    </source>
</evidence>
<sequence>MTDTEPNPSTGVPAAGAPDADVLTADLNATQSEAVRTVDGPVLVLAGAGTGKTRVLTTRLAYILRAGLAMHGQILAVTFTNKAAREMKERVGAMTRRPVEGWWLGTFHALAARMLRQNAERIGLNPNFTIIDTDDQLRLMKQLLQAQSIDEKKWPARTVLHAVQRWKDRGLTPDQVSAEDAGDLAGGKAIELYKQYQQRLLTLNACDFGDLLLHCLTLFREAGDVLEKYQQQFKYILVDEYQDTNVAQYLWLRLLAQGHKNICCVGDDDQSIYGWRGAEVGNILRFEQDFPGASVVRLEKNYRSTGHILGAAGGLISHNEGRLGKTLWTEIDQGEAVRVRGLWDGDAEARFVGEEVEALQADGHPLSEIAVLVRTGAMTRGFEDRFFTIGLPYRIVGGARFFERLEIRDALAYLRLIQSPDDDLAFERILNTPKRGLGDKALQTLYQAARARGTSLMRAAFDVAQTEELRPQARRALGTLLEKFARWRQLAQESDHVSLAQTVLDESGYTEMWQRDKSAEAPGRLDNLKELISAMGEFDALGGFLEHVSLVMETFADDAAEKVTVMTLHAAKGLEFDTVFLAGWEEGLFPNQRAMDENGVKGLEEERRLAYVGLTRAKRRAIVSFAANRRMFGSWNAAIPSRFVDELPKEHVKMESDPGLYGTGTGFGGGGFGGGRDTFSSFAEQPSRWTPGMARAYQRRQEGEAPTKFIEGTAETVASAPGKFGRGDRVFHRKFGYGTVRQAEGERLTIDFDKADTKKVMASFVVPPEQAD</sequence>
<evidence type="ECO:0000256" key="3">
    <source>
        <dbReference type="ARBA" id="ARBA00022801"/>
    </source>
</evidence>
<dbReference type="FunFam" id="1.10.486.10:FF:000003">
    <property type="entry name" value="ATP-dependent DNA helicase"/>
    <property type="match status" value="1"/>
</dbReference>
<comment type="catalytic activity">
    <reaction evidence="12">
        <text>ATP + H2O = ADP + phosphate + H(+)</text>
        <dbReference type="Rhea" id="RHEA:13065"/>
        <dbReference type="ChEBI" id="CHEBI:15377"/>
        <dbReference type="ChEBI" id="CHEBI:15378"/>
        <dbReference type="ChEBI" id="CHEBI:30616"/>
        <dbReference type="ChEBI" id="CHEBI:43474"/>
        <dbReference type="ChEBI" id="CHEBI:456216"/>
        <dbReference type="EC" id="5.6.2.4"/>
    </reaction>
</comment>
<dbReference type="SUPFAM" id="SSF52540">
    <property type="entry name" value="P-loop containing nucleoside triphosphate hydrolases"/>
    <property type="match status" value="1"/>
</dbReference>
<dbReference type="Pfam" id="PF00580">
    <property type="entry name" value="UvrD-helicase"/>
    <property type="match status" value="1"/>
</dbReference>
<dbReference type="Pfam" id="PF13361">
    <property type="entry name" value="UvrD_C"/>
    <property type="match status" value="1"/>
</dbReference>
<comment type="function">
    <text evidence="8">Has both ATPase and helicase activities. Unwinds DNA duplexes with 3' to 5' polarity with respect to the bound strand and initiates unwinding most effectively when a single-stranded region is present. Involved in the post-incision events of nucleotide excision repair and methyl-directed mismatch repair.</text>
</comment>
<keyword evidence="6" id="KW-0238">DNA-binding</keyword>
<dbReference type="Gene3D" id="1.10.10.160">
    <property type="match status" value="1"/>
</dbReference>
<dbReference type="GO" id="GO:0005524">
    <property type="term" value="F:ATP binding"/>
    <property type="evidence" value="ECO:0007669"/>
    <property type="project" value="UniProtKB-UniRule"/>
</dbReference>
<evidence type="ECO:0000256" key="7">
    <source>
        <dbReference type="ARBA" id="ARBA00023235"/>
    </source>
</evidence>
<dbReference type="RefSeq" id="WP_027287806.1">
    <property type="nucleotide sequence ID" value="NZ_NRRE01000013.1"/>
</dbReference>
<dbReference type="GO" id="GO:0016787">
    <property type="term" value="F:hydrolase activity"/>
    <property type="evidence" value="ECO:0007669"/>
    <property type="project" value="UniProtKB-UniRule"/>
</dbReference>
<evidence type="ECO:0000256" key="1">
    <source>
        <dbReference type="ARBA" id="ARBA00009922"/>
    </source>
</evidence>